<dbReference type="InterPro" id="IPR036691">
    <property type="entry name" value="Endo/exonu/phosph_ase_sf"/>
</dbReference>
<keyword evidence="2" id="KW-1185">Reference proteome</keyword>
<evidence type="ECO:0000313" key="2">
    <source>
        <dbReference type="Proteomes" id="UP001151760"/>
    </source>
</evidence>
<dbReference type="Proteomes" id="UP001151760">
    <property type="component" value="Unassembled WGS sequence"/>
</dbReference>
<reference evidence="1" key="2">
    <citation type="submission" date="2022-01" db="EMBL/GenBank/DDBJ databases">
        <authorList>
            <person name="Yamashiro T."/>
            <person name="Shiraishi A."/>
            <person name="Satake H."/>
            <person name="Nakayama K."/>
        </authorList>
    </citation>
    <scope>NUCLEOTIDE SEQUENCE</scope>
</reference>
<proteinExistence type="predicted"/>
<dbReference type="EMBL" id="BQNB010014343">
    <property type="protein sequence ID" value="GJT27041.1"/>
    <property type="molecule type" value="Genomic_DNA"/>
</dbReference>
<comment type="caution">
    <text evidence="1">The sequence shown here is derived from an EMBL/GenBank/DDBJ whole genome shotgun (WGS) entry which is preliminary data.</text>
</comment>
<protein>
    <recommendedName>
        <fullName evidence="3">RNA-directed DNA polymerase, eukaryota, reverse transcriptase zinc-binding domain protein</fullName>
    </recommendedName>
</protein>
<dbReference type="Gene3D" id="3.60.10.10">
    <property type="entry name" value="Endonuclease/exonuclease/phosphatase"/>
    <property type="match status" value="1"/>
</dbReference>
<accession>A0ABQ5CIW7</accession>
<organism evidence="1 2">
    <name type="scientific">Tanacetum coccineum</name>
    <dbReference type="NCBI Taxonomy" id="301880"/>
    <lineage>
        <taxon>Eukaryota</taxon>
        <taxon>Viridiplantae</taxon>
        <taxon>Streptophyta</taxon>
        <taxon>Embryophyta</taxon>
        <taxon>Tracheophyta</taxon>
        <taxon>Spermatophyta</taxon>
        <taxon>Magnoliopsida</taxon>
        <taxon>eudicotyledons</taxon>
        <taxon>Gunneridae</taxon>
        <taxon>Pentapetalae</taxon>
        <taxon>asterids</taxon>
        <taxon>campanulids</taxon>
        <taxon>Asterales</taxon>
        <taxon>Asteraceae</taxon>
        <taxon>Asteroideae</taxon>
        <taxon>Anthemideae</taxon>
        <taxon>Anthemidinae</taxon>
        <taxon>Tanacetum</taxon>
    </lineage>
</organism>
<evidence type="ECO:0008006" key="3">
    <source>
        <dbReference type="Google" id="ProtNLM"/>
    </source>
</evidence>
<sequence>MVLAPAAAPLEPPPVLEPAGSEVRSESERFGFNFFCEDAIIFNSFIHDTGLIDLPMGGRHFTWVNKVGSKMSKLHRFLISDDVLHTNTDLKVVALDRLWSNHNLIPLHCKKNDFGPIPFKIFNSWFDRIAFKDMVKEKWDAISDLEQSKPLYSKLKDLKSHLKLWSLKRLRLIIKNCILATLPDLDKKIDDGYTIDVDMTTRINRMQELEDLEKPESMDIVQKSRVK</sequence>
<evidence type="ECO:0000313" key="1">
    <source>
        <dbReference type="EMBL" id="GJT27041.1"/>
    </source>
</evidence>
<gene>
    <name evidence="1" type="ORF">Tco_0907316</name>
</gene>
<reference evidence="1" key="1">
    <citation type="journal article" date="2022" name="Int. J. Mol. Sci.">
        <title>Draft Genome of Tanacetum Coccineum: Genomic Comparison of Closely Related Tanacetum-Family Plants.</title>
        <authorList>
            <person name="Yamashiro T."/>
            <person name="Shiraishi A."/>
            <person name="Nakayama K."/>
            <person name="Satake H."/>
        </authorList>
    </citation>
    <scope>NUCLEOTIDE SEQUENCE</scope>
</reference>
<name>A0ABQ5CIW7_9ASTR</name>
<dbReference type="PANTHER" id="PTHR33710:SF64">
    <property type="entry name" value="ENDONUCLEASE_EXONUCLEASE_PHOSPHATASE DOMAIN-CONTAINING PROTEIN"/>
    <property type="match status" value="1"/>
</dbReference>
<dbReference type="PANTHER" id="PTHR33710">
    <property type="entry name" value="BNAC02G09200D PROTEIN"/>
    <property type="match status" value="1"/>
</dbReference>